<dbReference type="Proteomes" id="UP001497623">
    <property type="component" value="Unassembled WGS sequence"/>
</dbReference>
<dbReference type="GO" id="GO:0008474">
    <property type="term" value="F:palmitoyl-(protein) hydrolase activity"/>
    <property type="evidence" value="ECO:0007669"/>
    <property type="project" value="TreeGrafter"/>
</dbReference>
<comment type="caution">
    <text evidence="1">The sequence shown here is derived from an EMBL/GenBank/DDBJ whole genome shotgun (WGS) entry which is preliminary data.</text>
</comment>
<dbReference type="GO" id="GO:0016020">
    <property type="term" value="C:membrane"/>
    <property type="evidence" value="ECO:0007669"/>
    <property type="project" value="TreeGrafter"/>
</dbReference>
<keyword evidence="2" id="KW-1185">Reference proteome</keyword>
<dbReference type="InterPro" id="IPR029058">
    <property type="entry name" value="AB_hydrolase_fold"/>
</dbReference>
<organism evidence="1 2">
    <name type="scientific">Meganyctiphanes norvegica</name>
    <name type="common">Northern krill</name>
    <name type="synonym">Thysanopoda norvegica</name>
    <dbReference type="NCBI Taxonomy" id="48144"/>
    <lineage>
        <taxon>Eukaryota</taxon>
        <taxon>Metazoa</taxon>
        <taxon>Ecdysozoa</taxon>
        <taxon>Arthropoda</taxon>
        <taxon>Crustacea</taxon>
        <taxon>Multicrustacea</taxon>
        <taxon>Malacostraca</taxon>
        <taxon>Eumalacostraca</taxon>
        <taxon>Eucarida</taxon>
        <taxon>Euphausiacea</taxon>
        <taxon>Euphausiidae</taxon>
        <taxon>Meganyctiphanes</taxon>
    </lineage>
</organism>
<name>A0AAV2S7A9_MEGNR</name>
<sequence>MFSDILFVDYKQQKLLFSDSLTRWQHQRRKLAEISQSSLLVGKNHLRGAIAIDCVSRAEISSRVAGVVVENTFTSIPDMAKVLFSNVRLLSKLPVWCHKNKYSSRQKMCRLVVPALLLSGQSDTLVPPRMMTELYHLCASENRRLMQFNQGTHNETWKCPGYYQAIMYFMDEVY</sequence>
<accession>A0AAV2S7A9</accession>
<dbReference type="AlphaFoldDB" id="A0AAV2S7A9"/>
<evidence type="ECO:0000313" key="1">
    <source>
        <dbReference type="EMBL" id="CAL4171015.1"/>
    </source>
</evidence>
<dbReference type="PANTHER" id="PTHR12277:SF81">
    <property type="entry name" value="PROTEIN ABHD13"/>
    <property type="match status" value="1"/>
</dbReference>
<dbReference type="SUPFAM" id="SSF53474">
    <property type="entry name" value="alpha/beta-Hydrolases"/>
    <property type="match status" value="1"/>
</dbReference>
<dbReference type="Gene3D" id="3.40.50.1820">
    <property type="entry name" value="alpha/beta hydrolase"/>
    <property type="match status" value="1"/>
</dbReference>
<gene>
    <name evidence="1" type="ORF">MNOR_LOCUS34070</name>
</gene>
<evidence type="ECO:0000313" key="2">
    <source>
        <dbReference type="Proteomes" id="UP001497623"/>
    </source>
</evidence>
<dbReference type="EMBL" id="CAXKWB010051154">
    <property type="protein sequence ID" value="CAL4171015.1"/>
    <property type="molecule type" value="Genomic_DNA"/>
</dbReference>
<protein>
    <submittedName>
        <fullName evidence="1">Uncharacterized protein</fullName>
    </submittedName>
</protein>
<proteinExistence type="predicted"/>
<dbReference type="PANTHER" id="PTHR12277">
    <property type="entry name" value="ALPHA/BETA HYDROLASE DOMAIN-CONTAINING PROTEIN"/>
    <property type="match status" value="1"/>
</dbReference>
<feature type="non-terminal residue" evidence="1">
    <location>
        <position position="174"/>
    </location>
</feature>
<reference evidence="1 2" key="1">
    <citation type="submission" date="2024-05" db="EMBL/GenBank/DDBJ databases">
        <authorList>
            <person name="Wallberg A."/>
        </authorList>
    </citation>
    <scope>NUCLEOTIDE SEQUENCE [LARGE SCALE GENOMIC DNA]</scope>
</reference>